<dbReference type="Proteomes" id="UP001596422">
    <property type="component" value="Unassembled WGS sequence"/>
</dbReference>
<evidence type="ECO:0000313" key="1">
    <source>
        <dbReference type="EMBL" id="MFC6673857.1"/>
    </source>
</evidence>
<protein>
    <submittedName>
        <fullName evidence="1">Uncharacterized protein</fullName>
    </submittedName>
</protein>
<name>A0ABW2A9J9_9GAMM</name>
<keyword evidence="2" id="KW-1185">Reference proteome</keyword>
<evidence type="ECO:0000313" key="2">
    <source>
        <dbReference type="Proteomes" id="UP001596422"/>
    </source>
</evidence>
<sequence>MKNITDIHEIIGAGEMASIENTHSEELSISLICSDGCQLDFELAPGQILELSAGRLDAKVVLHHGDPANLLIIKPESAS</sequence>
<dbReference type="RefSeq" id="WP_379912585.1">
    <property type="nucleotide sequence ID" value="NZ_JBHSWE010000001.1"/>
</dbReference>
<comment type="caution">
    <text evidence="1">The sequence shown here is derived from an EMBL/GenBank/DDBJ whole genome shotgun (WGS) entry which is preliminary data.</text>
</comment>
<gene>
    <name evidence="1" type="ORF">ACFQDL_30050</name>
</gene>
<reference evidence="2" key="1">
    <citation type="journal article" date="2019" name="Int. J. Syst. Evol. Microbiol.">
        <title>The Global Catalogue of Microorganisms (GCM) 10K type strain sequencing project: providing services to taxonomists for standard genome sequencing and annotation.</title>
        <authorList>
            <consortium name="The Broad Institute Genomics Platform"/>
            <consortium name="The Broad Institute Genome Sequencing Center for Infectious Disease"/>
            <person name="Wu L."/>
            <person name="Ma J."/>
        </authorList>
    </citation>
    <scope>NUCLEOTIDE SEQUENCE [LARGE SCALE GENOMIC DNA]</scope>
    <source>
        <strain evidence="2">NBRC 111756</strain>
    </source>
</reference>
<organism evidence="1 2">
    <name type="scientific">Marinobacterium aestuariivivens</name>
    <dbReference type="NCBI Taxonomy" id="1698799"/>
    <lineage>
        <taxon>Bacteria</taxon>
        <taxon>Pseudomonadati</taxon>
        <taxon>Pseudomonadota</taxon>
        <taxon>Gammaproteobacteria</taxon>
        <taxon>Oceanospirillales</taxon>
        <taxon>Oceanospirillaceae</taxon>
        <taxon>Marinobacterium</taxon>
    </lineage>
</organism>
<proteinExistence type="predicted"/>
<accession>A0ABW2A9J9</accession>
<dbReference type="EMBL" id="JBHSWE010000001">
    <property type="protein sequence ID" value="MFC6673857.1"/>
    <property type="molecule type" value="Genomic_DNA"/>
</dbReference>